<name>R2PBJ4_9ENTE</name>
<dbReference type="EC" id="2.7.8.-" evidence="12 13"/>
<dbReference type="GO" id="GO:0032049">
    <property type="term" value="P:cardiolipin biosynthetic process"/>
    <property type="evidence" value="ECO:0007669"/>
    <property type="project" value="UniProtKB-UniRule"/>
</dbReference>
<evidence type="ECO:0000256" key="10">
    <source>
        <dbReference type="ARBA" id="ARBA00023209"/>
    </source>
</evidence>
<evidence type="ECO:0000256" key="9">
    <source>
        <dbReference type="ARBA" id="ARBA00023136"/>
    </source>
</evidence>
<dbReference type="EMBL" id="AJAK01000005">
    <property type="protein sequence ID" value="EOH81697.1"/>
    <property type="molecule type" value="Genomic_DNA"/>
</dbReference>
<keyword evidence="9 12" id="KW-0472">Membrane</keyword>
<dbReference type="PATRIC" id="fig|1158601.3.peg.289"/>
<dbReference type="eggNOG" id="COG1502">
    <property type="taxonomic scope" value="Bacteria"/>
</dbReference>
<evidence type="ECO:0000256" key="12">
    <source>
        <dbReference type="HAMAP-Rule" id="MF_01916"/>
    </source>
</evidence>
<comment type="similarity">
    <text evidence="12">Belongs to the phospholipase D family. Cardiolipin synthase subfamily.</text>
</comment>
<keyword evidence="6" id="KW-0677">Repeat</keyword>
<keyword evidence="4 12" id="KW-0808">Transferase</keyword>
<organism evidence="15 17">
    <name type="scientific">Enterococcus malodoratus ATCC 43197</name>
    <dbReference type="NCBI Taxonomy" id="1158601"/>
    <lineage>
        <taxon>Bacteria</taxon>
        <taxon>Bacillati</taxon>
        <taxon>Bacillota</taxon>
        <taxon>Bacilli</taxon>
        <taxon>Lactobacillales</taxon>
        <taxon>Enterococcaceae</taxon>
        <taxon>Enterococcus</taxon>
    </lineage>
</organism>
<feature type="active site" evidence="12">
    <location>
        <position position="270"/>
    </location>
</feature>
<keyword evidence="7 12" id="KW-1133">Transmembrane helix</keyword>
<evidence type="ECO:0000256" key="5">
    <source>
        <dbReference type="ARBA" id="ARBA00022692"/>
    </source>
</evidence>
<dbReference type="CDD" id="cd09112">
    <property type="entry name" value="PLDc_CLS_2"/>
    <property type="match status" value="1"/>
</dbReference>
<feature type="active site" evidence="12">
    <location>
        <position position="450"/>
    </location>
</feature>
<evidence type="ECO:0000313" key="18">
    <source>
        <dbReference type="Proteomes" id="UP000014148"/>
    </source>
</evidence>
<keyword evidence="10 12" id="KW-0594">Phospholipid biosynthesis</keyword>
<dbReference type="STRING" id="71451.RV07_GL003801"/>
<dbReference type="InterPro" id="IPR025202">
    <property type="entry name" value="PLD-like_dom"/>
</dbReference>
<dbReference type="InterPro" id="IPR027379">
    <property type="entry name" value="CLS_N"/>
</dbReference>
<dbReference type="Gene3D" id="3.30.870.10">
    <property type="entry name" value="Endonuclease Chain A"/>
    <property type="match status" value="2"/>
</dbReference>
<keyword evidence="11 12" id="KW-1208">Phospholipid metabolism</keyword>
<evidence type="ECO:0000259" key="14">
    <source>
        <dbReference type="PROSITE" id="PS50035"/>
    </source>
</evidence>
<dbReference type="InterPro" id="IPR022924">
    <property type="entry name" value="Cardiolipin_synthase"/>
</dbReference>
<dbReference type="HAMAP" id="MF_01916">
    <property type="entry name" value="Cardiolipin_synth_Cls"/>
    <property type="match status" value="1"/>
</dbReference>
<feature type="transmembrane region" description="Helical" evidence="12">
    <location>
        <begin position="47"/>
        <end position="67"/>
    </location>
</feature>
<comment type="subcellular location">
    <subcellularLocation>
        <location evidence="1 12">Cell membrane</location>
        <topology evidence="1 12">Multi-pass membrane protein</topology>
    </subcellularLocation>
</comment>
<evidence type="ECO:0000256" key="4">
    <source>
        <dbReference type="ARBA" id="ARBA00022679"/>
    </source>
</evidence>
<dbReference type="GO" id="GO:0008808">
    <property type="term" value="F:cardiolipin synthase activity"/>
    <property type="evidence" value="ECO:0007669"/>
    <property type="project" value="UniProtKB-UniRule"/>
</dbReference>
<gene>
    <name evidence="16" type="ORF">I585_00237</name>
    <name evidence="15" type="ORF">UAI_00305</name>
</gene>
<feature type="domain" description="PLD phosphodiesterase" evidence="14">
    <location>
        <begin position="263"/>
        <end position="290"/>
    </location>
</feature>
<dbReference type="InterPro" id="IPR030874">
    <property type="entry name" value="Cardiolipin_synth_Firmi"/>
</dbReference>
<comment type="catalytic activity">
    <reaction evidence="12">
        <text>2 a 1,2-diacyl-sn-glycero-3-phospho-(1'-sn-glycerol) = a cardiolipin + glycerol</text>
        <dbReference type="Rhea" id="RHEA:31451"/>
        <dbReference type="ChEBI" id="CHEBI:17754"/>
        <dbReference type="ChEBI" id="CHEBI:62237"/>
        <dbReference type="ChEBI" id="CHEBI:64716"/>
    </reaction>
</comment>
<dbReference type="Proteomes" id="UP000013783">
    <property type="component" value="Unassembled WGS sequence"/>
</dbReference>
<feature type="active site" evidence="12">
    <location>
        <position position="452"/>
    </location>
</feature>
<dbReference type="Proteomes" id="UP000014148">
    <property type="component" value="Unassembled WGS sequence"/>
</dbReference>
<dbReference type="SMART" id="SM00155">
    <property type="entry name" value="PLDc"/>
    <property type="match status" value="2"/>
</dbReference>
<reference evidence="15 17" key="1">
    <citation type="submission" date="2013-02" db="EMBL/GenBank/DDBJ databases">
        <title>The Genome Sequence of Enterococcus malodoratus ATCC_43197.</title>
        <authorList>
            <consortium name="The Broad Institute Genome Sequencing Platform"/>
            <consortium name="The Broad Institute Genome Sequencing Center for Infectious Disease"/>
            <person name="Earl A.M."/>
            <person name="Gilmore M.S."/>
            <person name="Lebreton F."/>
            <person name="Walker B."/>
            <person name="Young S.K."/>
            <person name="Zeng Q."/>
            <person name="Gargeya S."/>
            <person name="Fitzgerald M."/>
            <person name="Haas B."/>
            <person name="Abouelleil A."/>
            <person name="Alvarado L."/>
            <person name="Arachchi H.M."/>
            <person name="Berlin A.M."/>
            <person name="Chapman S.B."/>
            <person name="Dewar J."/>
            <person name="Goldberg J."/>
            <person name="Griggs A."/>
            <person name="Gujja S."/>
            <person name="Hansen M."/>
            <person name="Howarth C."/>
            <person name="Imamovic A."/>
            <person name="Larimer J."/>
            <person name="McCowan C."/>
            <person name="Murphy C."/>
            <person name="Neiman D."/>
            <person name="Pearson M."/>
            <person name="Priest M."/>
            <person name="Roberts A."/>
            <person name="Saif S."/>
            <person name="Shea T."/>
            <person name="Sisk P."/>
            <person name="Sykes S."/>
            <person name="Wortman J."/>
            <person name="Nusbaum C."/>
            <person name="Birren B."/>
        </authorList>
    </citation>
    <scope>NUCLEOTIDE SEQUENCE [LARGE SCALE GENOMIC DNA]</scope>
    <source>
        <strain evidence="15 17">ATCC 43197</strain>
    </source>
</reference>
<evidence type="ECO:0000256" key="1">
    <source>
        <dbReference type="ARBA" id="ARBA00004651"/>
    </source>
</evidence>
<keyword evidence="18" id="KW-1185">Reference proteome</keyword>
<evidence type="ECO:0000313" key="15">
    <source>
        <dbReference type="EMBL" id="EOH81697.1"/>
    </source>
</evidence>
<dbReference type="InterPro" id="IPR001736">
    <property type="entry name" value="PLipase_D/transphosphatidylase"/>
</dbReference>
<proteinExistence type="inferred from homology"/>
<dbReference type="CDD" id="cd09110">
    <property type="entry name" value="PLDc_CLS_1"/>
    <property type="match status" value="1"/>
</dbReference>
<comment type="function">
    <text evidence="12">Catalyzes the reversible phosphatidyl group transfer from one phosphatidylglycerol molecule to another to form cardiolipin (CL) (diphosphatidylglycerol) and glycerol.</text>
</comment>
<feature type="active site" evidence="12">
    <location>
        <position position="268"/>
    </location>
</feature>
<dbReference type="EMBL" id="ASWA01000002">
    <property type="protein sequence ID" value="EOT68779.1"/>
    <property type="molecule type" value="Genomic_DNA"/>
</dbReference>
<evidence type="ECO:0000313" key="16">
    <source>
        <dbReference type="EMBL" id="EOT68779.1"/>
    </source>
</evidence>
<protein>
    <recommendedName>
        <fullName evidence="12 13">Cardiolipin synthase</fullName>
        <shortName evidence="12">CL synthase</shortName>
        <ecNumber evidence="12 13">2.7.8.-</ecNumber>
    </recommendedName>
</protein>
<evidence type="ECO:0000313" key="17">
    <source>
        <dbReference type="Proteomes" id="UP000013783"/>
    </source>
</evidence>
<evidence type="ECO:0000256" key="11">
    <source>
        <dbReference type="ARBA" id="ARBA00023264"/>
    </source>
</evidence>
<dbReference type="NCBIfam" id="TIGR04265">
    <property type="entry name" value="bac_cardiolipin"/>
    <property type="match status" value="1"/>
</dbReference>
<feature type="active site" evidence="12">
    <location>
        <position position="275"/>
    </location>
</feature>
<feature type="transmembrane region" description="Helical" evidence="12">
    <location>
        <begin position="79"/>
        <end position="100"/>
    </location>
</feature>
<dbReference type="PROSITE" id="PS50035">
    <property type="entry name" value="PLD"/>
    <property type="match status" value="2"/>
</dbReference>
<accession>R2PBJ4</accession>
<sequence length="532" mass="62045">MRQDKHSVLPFLNEKNSIIDDVFLLKLSFFRYNLNERFIFLKRGDHLGIIEQIIFLIFIVNAVGAIITVFRKPRNITTIWAWLLTLIFLPVIGFLIYAFCGRGIDGETMYRFEQEDETRVKEINGIIQEDNRHVDYNEPDQLYPAATALVKYFKNLDESPLAIRNELEFFLDGTEKFERLFVDLREAQSTIHVEYYAFFNDRIGNRFMRILEEKAAQGVEVRMIYDPWGSPKTNKKFFETLIKNGGKVTPFITSKNILAKTRLNYHLHRKIVVVDGQIGWTGGFNVGDQYLGESERFGRWRDTHGRIEGTASFTLQEIFIRDWNASVADKTERMSYLPEYFVLPQKQIDKGVPMQIVADGPDSSEQIIKDGFVRLILAAEKSVWIQSPYLVPDETMISAILIAVRSGIDVRIMIPNMPDHPFIYRATQYYANYLHQRGVKIYHYADGFLHSKTIVVDDELATFGSTNQDIRSYELNFEVSSFIYDPEVARLFRKIFEDDMKECILLTDEMIANQSHWLNFKQRFSRLLSPVL</sequence>
<dbReference type="Pfam" id="PF13396">
    <property type="entry name" value="PLDc_N"/>
    <property type="match status" value="1"/>
</dbReference>
<dbReference type="AlphaFoldDB" id="R2PBJ4"/>
<feature type="active site" evidence="12">
    <location>
        <position position="457"/>
    </location>
</feature>
<feature type="domain" description="PLD phosphodiesterase" evidence="14">
    <location>
        <begin position="445"/>
        <end position="472"/>
    </location>
</feature>
<evidence type="ECO:0000256" key="8">
    <source>
        <dbReference type="ARBA" id="ARBA00023098"/>
    </source>
</evidence>
<dbReference type="SUPFAM" id="SSF56024">
    <property type="entry name" value="Phospholipase D/nuclease"/>
    <property type="match status" value="2"/>
</dbReference>
<evidence type="ECO:0000256" key="2">
    <source>
        <dbReference type="ARBA" id="ARBA00022475"/>
    </source>
</evidence>
<keyword evidence="3 12" id="KW-0444">Lipid biosynthesis</keyword>
<comment type="caution">
    <text evidence="15">The sequence shown here is derived from an EMBL/GenBank/DDBJ whole genome shotgun (WGS) entry which is preliminary data.</text>
</comment>
<dbReference type="PANTHER" id="PTHR21248">
    <property type="entry name" value="CARDIOLIPIN SYNTHASE"/>
    <property type="match status" value="1"/>
</dbReference>
<evidence type="ECO:0000256" key="6">
    <source>
        <dbReference type="ARBA" id="ARBA00022737"/>
    </source>
</evidence>
<dbReference type="PANTHER" id="PTHR21248:SF22">
    <property type="entry name" value="PHOSPHOLIPASE D"/>
    <property type="match status" value="1"/>
</dbReference>
<dbReference type="Pfam" id="PF13091">
    <property type="entry name" value="PLDc_2"/>
    <property type="match status" value="2"/>
</dbReference>
<evidence type="ECO:0000256" key="7">
    <source>
        <dbReference type="ARBA" id="ARBA00022989"/>
    </source>
</evidence>
<evidence type="ECO:0000256" key="13">
    <source>
        <dbReference type="NCBIfam" id="TIGR04265"/>
    </source>
</evidence>
<dbReference type="GO" id="GO:0005886">
    <property type="term" value="C:plasma membrane"/>
    <property type="evidence" value="ECO:0007669"/>
    <property type="project" value="UniProtKB-SubCell"/>
</dbReference>
<keyword evidence="5 12" id="KW-0812">Transmembrane</keyword>
<keyword evidence="2 12" id="KW-1003">Cell membrane</keyword>
<evidence type="ECO:0000256" key="3">
    <source>
        <dbReference type="ARBA" id="ARBA00022516"/>
    </source>
</evidence>
<reference evidence="16 18" key="2">
    <citation type="submission" date="2013-03" db="EMBL/GenBank/DDBJ databases">
        <title>The Genome Sequence of Enterococcus malodoratus ATCC_43197 (PacBio/Illumina hybrid assembly).</title>
        <authorList>
            <consortium name="The Broad Institute Genomics Platform"/>
            <consortium name="The Broad Institute Genome Sequencing Center for Infectious Disease"/>
            <person name="Earl A."/>
            <person name="Russ C."/>
            <person name="Gilmore M."/>
            <person name="Surin D."/>
            <person name="Walker B."/>
            <person name="Young S."/>
            <person name="Zeng Q."/>
            <person name="Gargeya S."/>
            <person name="Fitzgerald M."/>
            <person name="Haas B."/>
            <person name="Abouelleil A."/>
            <person name="Allen A.W."/>
            <person name="Alvarado L."/>
            <person name="Arachchi H.M."/>
            <person name="Berlin A.M."/>
            <person name="Chapman S.B."/>
            <person name="Gainer-Dewar J."/>
            <person name="Goldberg J."/>
            <person name="Griggs A."/>
            <person name="Gujja S."/>
            <person name="Hansen M."/>
            <person name="Howarth C."/>
            <person name="Imamovic A."/>
            <person name="Ireland A."/>
            <person name="Larimer J."/>
            <person name="McCowan C."/>
            <person name="Murphy C."/>
            <person name="Pearson M."/>
            <person name="Poon T.W."/>
            <person name="Priest M."/>
            <person name="Roberts A."/>
            <person name="Saif S."/>
            <person name="Shea T."/>
            <person name="Sisk P."/>
            <person name="Sykes S."/>
            <person name="Wortman J."/>
            <person name="Nusbaum C."/>
            <person name="Birren B."/>
        </authorList>
    </citation>
    <scope>NUCLEOTIDE SEQUENCE [LARGE SCALE GENOMIC DNA]</scope>
    <source>
        <strain evidence="16 18">ATCC 43197</strain>
    </source>
</reference>
<keyword evidence="8 12" id="KW-0443">Lipid metabolism</keyword>